<dbReference type="PANTHER" id="PTHR11820">
    <property type="entry name" value="ACYLPYRUVASE"/>
    <property type="match status" value="1"/>
</dbReference>
<protein>
    <recommendedName>
        <fullName evidence="3">Fumarylacetoacetase-like C-terminal domain-containing protein</fullName>
    </recommendedName>
</protein>
<dbReference type="Proteomes" id="UP001230188">
    <property type="component" value="Unassembled WGS sequence"/>
</dbReference>
<comment type="similarity">
    <text evidence="1">Belongs to the FAH family.</text>
</comment>
<keyword evidence="2" id="KW-0479">Metal-binding</keyword>
<dbReference type="PANTHER" id="PTHR11820:SF90">
    <property type="entry name" value="FLUTATHIONE S-TRANSFERASE"/>
    <property type="match status" value="1"/>
</dbReference>
<dbReference type="Gene3D" id="3.90.850.10">
    <property type="entry name" value="Fumarylacetoacetase-like, C-terminal domain"/>
    <property type="match status" value="1"/>
</dbReference>
<evidence type="ECO:0000313" key="5">
    <source>
        <dbReference type="Proteomes" id="UP001230188"/>
    </source>
</evidence>
<proteinExistence type="inferred from homology"/>
<evidence type="ECO:0000313" key="4">
    <source>
        <dbReference type="EMBL" id="KAJ8602135.1"/>
    </source>
</evidence>
<keyword evidence="5" id="KW-1185">Reference proteome</keyword>
<dbReference type="SUPFAM" id="SSF56529">
    <property type="entry name" value="FAH"/>
    <property type="match status" value="1"/>
</dbReference>
<dbReference type="AlphaFoldDB" id="A0AAD7UCA2"/>
<dbReference type="Pfam" id="PF01557">
    <property type="entry name" value="FAA_hydrolase"/>
    <property type="match status" value="1"/>
</dbReference>
<dbReference type="InterPro" id="IPR036663">
    <property type="entry name" value="Fumarylacetoacetase_C_sf"/>
</dbReference>
<dbReference type="GO" id="GO:0018773">
    <property type="term" value="F:acetylpyruvate hydrolase activity"/>
    <property type="evidence" value="ECO:0007669"/>
    <property type="project" value="TreeGrafter"/>
</dbReference>
<sequence>MKYAVPPAARSTLRVVISGNDELLFPVRRVYCIGRNYYDHAVEMEARHRALGLDDTKAREAPFFFQKPCEAVVDTSVRNVRYPPGTSQLEFECEMVVGLTSTGVGYYGVGCDLTRRDLQNEAKAKRRPWEAAKSFDDSAPCGPLVAAEGLPKDAVMQLAKNGEICQKTALDLMIFDVPEALRQLSNEVALQAGDILFTGTPAGVGRCEPGDRIECTITKDGRDLVPPCSFTILEPTAMTSS</sequence>
<reference evidence="4" key="1">
    <citation type="submission" date="2023-01" db="EMBL/GenBank/DDBJ databases">
        <title>Metagenome sequencing of chrysophaentin producing Chrysophaeum taylorii.</title>
        <authorList>
            <person name="Davison J."/>
            <person name="Bewley C."/>
        </authorList>
    </citation>
    <scope>NUCLEOTIDE SEQUENCE</scope>
    <source>
        <strain evidence="4">NIES-1699</strain>
    </source>
</reference>
<organism evidence="4 5">
    <name type="scientific">Chrysophaeum taylorii</name>
    <dbReference type="NCBI Taxonomy" id="2483200"/>
    <lineage>
        <taxon>Eukaryota</taxon>
        <taxon>Sar</taxon>
        <taxon>Stramenopiles</taxon>
        <taxon>Ochrophyta</taxon>
        <taxon>Pelagophyceae</taxon>
        <taxon>Pelagomonadales</taxon>
        <taxon>Pelagomonadaceae</taxon>
        <taxon>Chrysophaeum</taxon>
    </lineage>
</organism>
<evidence type="ECO:0000259" key="3">
    <source>
        <dbReference type="Pfam" id="PF01557"/>
    </source>
</evidence>
<gene>
    <name evidence="4" type="ORF">CTAYLR_001654</name>
</gene>
<dbReference type="GO" id="GO:0046872">
    <property type="term" value="F:metal ion binding"/>
    <property type="evidence" value="ECO:0007669"/>
    <property type="project" value="UniProtKB-KW"/>
</dbReference>
<evidence type="ECO:0000256" key="2">
    <source>
        <dbReference type="ARBA" id="ARBA00022723"/>
    </source>
</evidence>
<accession>A0AAD7UCA2</accession>
<dbReference type="InterPro" id="IPR011234">
    <property type="entry name" value="Fumarylacetoacetase-like_C"/>
</dbReference>
<name>A0AAD7UCA2_9STRA</name>
<comment type="caution">
    <text evidence="4">The sequence shown here is derived from an EMBL/GenBank/DDBJ whole genome shotgun (WGS) entry which is preliminary data.</text>
</comment>
<evidence type="ECO:0000256" key="1">
    <source>
        <dbReference type="ARBA" id="ARBA00010211"/>
    </source>
</evidence>
<feature type="domain" description="Fumarylacetoacetase-like C-terminal" evidence="3">
    <location>
        <begin position="30"/>
        <end position="219"/>
    </location>
</feature>
<dbReference type="EMBL" id="JAQMWT010000390">
    <property type="protein sequence ID" value="KAJ8602135.1"/>
    <property type="molecule type" value="Genomic_DNA"/>
</dbReference>